<dbReference type="SUPFAM" id="SSF55961">
    <property type="entry name" value="Bet v1-like"/>
    <property type="match status" value="1"/>
</dbReference>
<dbReference type="AlphaFoldDB" id="A0A284VR09"/>
<dbReference type="Gene3D" id="3.30.530.20">
    <property type="match status" value="1"/>
</dbReference>
<keyword evidence="2" id="KW-1185">Reference proteome</keyword>
<accession>A0A284VR09</accession>
<protein>
    <submittedName>
        <fullName evidence="1">Activator of Hsp90 ATPase 1 family protein</fullName>
    </submittedName>
</protein>
<gene>
    <name evidence="1" type="ORF">MNV_480019</name>
</gene>
<evidence type="ECO:0000313" key="1">
    <source>
        <dbReference type="EMBL" id="SNQ61724.1"/>
    </source>
</evidence>
<dbReference type="EMBL" id="FZMP01000194">
    <property type="protein sequence ID" value="SNQ61724.1"/>
    <property type="molecule type" value="Genomic_DNA"/>
</dbReference>
<organism evidence="1 2">
    <name type="scientific">Candidatus Methanoperedens nitratireducens</name>
    <dbReference type="NCBI Taxonomy" id="1392998"/>
    <lineage>
        <taxon>Archaea</taxon>
        <taxon>Methanobacteriati</taxon>
        <taxon>Methanobacteriota</taxon>
        <taxon>Stenosarchaea group</taxon>
        <taxon>Methanomicrobia</taxon>
        <taxon>Methanosarcinales</taxon>
        <taxon>ANME-2 cluster</taxon>
        <taxon>Candidatus Methanoperedentaceae</taxon>
        <taxon>Candidatus Methanoperedens</taxon>
    </lineage>
</organism>
<dbReference type="RefSeq" id="WP_257000058.1">
    <property type="nucleotide sequence ID" value="NZ_FZMP01000194.1"/>
</dbReference>
<reference evidence="2" key="1">
    <citation type="submission" date="2017-06" db="EMBL/GenBank/DDBJ databases">
        <authorList>
            <person name="Cremers G."/>
        </authorList>
    </citation>
    <scope>NUCLEOTIDE SEQUENCE [LARGE SCALE GENOMIC DNA]</scope>
</reference>
<sequence>MSEIKARNSIAKNTKEQELVITRIFDAPRGLVWKAWTDPNA</sequence>
<name>A0A284VR09_9EURY</name>
<dbReference type="InterPro" id="IPR023393">
    <property type="entry name" value="START-like_dom_sf"/>
</dbReference>
<evidence type="ECO:0000313" key="2">
    <source>
        <dbReference type="Proteomes" id="UP000218615"/>
    </source>
</evidence>
<proteinExistence type="predicted"/>
<dbReference type="Proteomes" id="UP000218615">
    <property type="component" value="Unassembled WGS sequence"/>
</dbReference>